<dbReference type="AlphaFoldDB" id="A0AAQ3MU49"/>
<feature type="signal peptide" evidence="4">
    <location>
        <begin position="1"/>
        <end position="36"/>
    </location>
</feature>
<reference evidence="5 6" key="1">
    <citation type="journal article" date="2023" name="Life. Sci Alliance">
        <title>Evolutionary insights into 3D genome organization and epigenetic landscape of Vigna mungo.</title>
        <authorList>
            <person name="Junaid A."/>
            <person name="Singh B."/>
            <person name="Bhatia S."/>
        </authorList>
    </citation>
    <scope>NUCLEOTIDE SEQUENCE [LARGE SCALE GENOMIC DNA]</scope>
    <source>
        <strain evidence="5">Urdbean</strain>
    </source>
</reference>
<evidence type="ECO:0000313" key="5">
    <source>
        <dbReference type="EMBL" id="WVY97457.1"/>
    </source>
</evidence>
<dbReference type="EMBL" id="CP144692">
    <property type="protein sequence ID" value="WVY97457.1"/>
    <property type="molecule type" value="Genomic_DNA"/>
</dbReference>
<keyword evidence="2" id="KW-0378">Hydrolase</keyword>
<evidence type="ECO:0000256" key="3">
    <source>
        <dbReference type="RuleBase" id="RU003690"/>
    </source>
</evidence>
<evidence type="ECO:0000256" key="2">
    <source>
        <dbReference type="ARBA" id="ARBA00022801"/>
    </source>
</evidence>
<dbReference type="Proteomes" id="UP001374535">
    <property type="component" value="Chromosome 9"/>
</dbReference>
<accession>A0AAQ3MU49</accession>
<name>A0AAQ3MU49_VIGMU</name>
<protein>
    <recommendedName>
        <fullName evidence="7">Beta-glucosidase</fullName>
    </recommendedName>
</protein>
<dbReference type="GO" id="GO:0008422">
    <property type="term" value="F:beta-glucosidase activity"/>
    <property type="evidence" value="ECO:0007669"/>
    <property type="project" value="TreeGrafter"/>
</dbReference>
<feature type="chain" id="PRO_5042813710" description="Beta-glucosidase" evidence="4">
    <location>
        <begin position="37"/>
        <end position="594"/>
    </location>
</feature>
<keyword evidence="4" id="KW-0732">Signal</keyword>
<dbReference type="Pfam" id="PF00232">
    <property type="entry name" value="Glyco_hydro_1"/>
    <property type="match status" value="3"/>
</dbReference>
<proteinExistence type="inferred from homology"/>
<dbReference type="PRINTS" id="PR00131">
    <property type="entry name" value="GLHYDRLASE1"/>
</dbReference>
<dbReference type="GO" id="GO:0005975">
    <property type="term" value="P:carbohydrate metabolic process"/>
    <property type="evidence" value="ECO:0007669"/>
    <property type="project" value="InterPro"/>
</dbReference>
<evidence type="ECO:0008006" key="7">
    <source>
        <dbReference type="Google" id="ProtNLM"/>
    </source>
</evidence>
<evidence type="ECO:0000313" key="6">
    <source>
        <dbReference type="Proteomes" id="UP001374535"/>
    </source>
</evidence>
<dbReference type="InterPro" id="IPR017853">
    <property type="entry name" value="GH"/>
</dbReference>
<dbReference type="SUPFAM" id="SSF51445">
    <property type="entry name" value="(Trans)glycosidases"/>
    <property type="match status" value="1"/>
</dbReference>
<dbReference type="InterPro" id="IPR033132">
    <property type="entry name" value="GH_1_N_CS"/>
</dbReference>
<dbReference type="PROSITE" id="PS00653">
    <property type="entry name" value="GLYCOSYL_HYDROL_F1_2"/>
    <property type="match status" value="1"/>
</dbReference>
<dbReference type="InterPro" id="IPR001360">
    <property type="entry name" value="Glyco_hydro_1"/>
</dbReference>
<feature type="non-terminal residue" evidence="5">
    <location>
        <position position="1"/>
    </location>
</feature>
<comment type="similarity">
    <text evidence="1 3">Belongs to the glycosyl hydrolase 1 family.</text>
</comment>
<organism evidence="5 6">
    <name type="scientific">Vigna mungo</name>
    <name type="common">Black gram</name>
    <name type="synonym">Phaseolus mungo</name>
    <dbReference type="NCBI Taxonomy" id="3915"/>
    <lineage>
        <taxon>Eukaryota</taxon>
        <taxon>Viridiplantae</taxon>
        <taxon>Streptophyta</taxon>
        <taxon>Embryophyta</taxon>
        <taxon>Tracheophyta</taxon>
        <taxon>Spermatophyta</taxon>
        <taxon>Magnoliopsida</taxon>
        <taxon>eudicotyledons</taxon>
        <taxon>Gunneridae</taxon>
        <taxon>Pentapetalae</taxon>
        <taxon>rosids</taxon>
        <taxon>fabids</taxon>
        <taxon>Fabales</taxon>
        <taxon>Fabaceae</taxon>
        <taxon>Papilionoideae</taxon>
        <taxon>50 kb inversion clade</taxon>
        <taxon>NPAAA clade</taxon>
        <taxon>indigoferoid/millettioid clade</taxon>
        <taxon>Phaseoleae</taxon>
        <taxon>Vigna</taxon>
    </lineage>
</organism>
<dbReference type="PANTHER" id="PTHR10353:SF29">
    <property type="entry name" value="BETA-GLUCOSIDASE 11"/>
    <property type="match status" value="1"/>
</dbReference>
<sequence length="594" mass="68286">RDQRRRESMETPHTCFSNAIMLCFLLLHLALGRVAGADTYNRDDFPADFVFGSGTSAYQVEGAANEDGRSDSIWDTFAHSSFFLLPILLTNLYKYRFFIILEISHCFVRTIEASLQHHLILIVFPKIYVMQEDVRLMVDTGLEAYRFSISWSRLLPNGRGPVNPKGLQYYNNLINQLITNGIQAHVSLHHYDLPQVLEDEYGGWLSRHIMYASDLFILREILTTLTMGVFVRFSLAYKRDFTYYADVCFREFGDRVSYWTTVSEANVFGLGGYDQGICPPQRCSPPFCAIKSNRGNSTYEPYLALHHILLAHSSAVRLYRRKYWNKQHGFVGISIFLYGLLPQTNAEKDRAATQRARDFFVGWVMEPLLYGDYPISMKKNAGERIPVFTTRESEQLKGSYDFIGLIHYTNVNISDNSDVLKNQLRDFGADVAANTLGMQLFSNEEFPITPWFMREELNKFNLLYGNPPIFIHENGLSLSLTSRQRTASNSSLQDVSRVKYLRGYIGGVLDALRDGVNIKGYFSWSFLDLFELLDGYESSYGLYYIDRNDPELKRHPKLSAKWYSRFLKNRSTSIIGTVELEKDPSLVSIGHLFQ</sequence>
<evidence type="ECO:0000256" key="1">
    <source>
        <dbReference type="ARBA" id="ARBA00010838"/>
    </source>
</evidence>
<gene>
    <name evidence="5" type="ORF">V8G54_029608</name>
</gene>
<keyword evidence="6" id="KW-1185">Reference proteome</keyword>
<evidence type="ECO:0000256" key="4">
    <source>
        <dbReference type="SAM" id="SignalP"/>
    </source>
</evidence>
<dbReference type="PANTHER" id="PTHR10353">
    <property type="entry name" value="GLYCOSYL HYDROLASE"/>
    <property type="match status" value="1"/>
</dbReference>
<dbReference type="Gene3D" id="3.20.20.80">
    <property type="entry name" value="Glycosidases"/>
    <property type="match status" value="1"/>
</dbReference>